<sequence length="316" mass="35725">MTCIDEQIGQSRVREDTFENHFMNGTDPLAPQMQQLTFKRSQKVSKIRPMLPPTGKVHMTPKELHTENTFQPIPPLRNSSTRRTKINSFILPTESYGEFSSDFQASTSKFNDRDVNSYNHEIAPNFNTRPSTPLSSCFSPLLPPISRRVAPPPISELPSRTGPTPTQSYKFKRDQSLQSFTLPTFHNNTMYHNGNSINTRDDISLVAPAVPPKSKRLVSSNSQLPVAMPRKRKPEESRQHNLTQNISSPPRHSLGPYTSTPSSYPNVGNGLAYPRDHQHVLRPIPFPQKTKNTMPTAFSNPMIPARMRSNSLYPTY</sequence>
<gene>
    <name evidence="2" type="ORF">LOD99_2465</name>
</gene>
<keyword evidence="3" id="KW-1185">Reference proteome</keyword>
<feature type="compositionally biased region" description="Polar residues" evidence="1">
    <location>
        <begin position="240"/>
        <end position="263"/>
    </location>
</feature>
<evidence type="ECO:0000313" key="3">
    <source>
        <dbReference type="Proteomes" id="UP001165289"/>
    </source>
</evidence>
<organism evidence="2 3">
    <name type="scientific">Oopsacas minuta</name>
    <dbReference type="NCBI Taxonomy" id="111878"/>
    <lineage>
        <taxon>Eukaryota</taxon>
        <taxon>Metazoa</taxon>
        <taxon>Porifera</taxon>
        <taxon>Hexactinellida</taxon>
        <taxon>Hexasterophora</taxon>
        <taxon>Lyssacinosida</taxon>
        <taxon>Leucopsacidae</taxon>
        <taxon>Oopsacas</taxon>
    </lineage>
</organism>
<evidence type="ECO:0000313" key="2">
    <source>
        <dbReference type="EMBL" id="KAI6655176.1"/>
    </source>
</evidence>
<protein>
    <submittedName>
        <fullName evidence="2">Uncharacterized protein</fullName>
    </submittedName>
</protein>
<dbReference type="AlphaFoldDB" id="A0AAV7K208"/>
<reference evidence="2 3" key="1">
    <citation type="journal article" date="2023" name="BMC Biol.">
        <title>The compact genome of the sponge Oopsacas minuta (Hexactinellida) is lacking key metazoan core genes.</title>
        <authorList>
            <person name="Santini S."/>
            <person name="Schenkelaars Q."/>
            <person name="Jourda C."/>
            <person name="Duchesne M."/>
            <person name="Belahbib H."/>
            <person name="Rocher C."/>
            <person name="Selva M."/>
            <person name="Riesgo A."/>
            <person name="Vervoort M."/>
            <person name="Leys S.P."/>
            <person name="Kodjabachian L."/>
            <person name="Le Bivic A."/>
            <person name="Borchiellini C."/>
            <person name="Claverie J.M."/>
            <person name="Renard E."/>
        </authorList>
    </citation>
    <scope>NUCLEOTIDE SEQUENCE [LARGE SCALE GENOMIC DNA]</scope>
    <source>
        <strain evidence="2">SPO-2</strain>
    </source>
</reference>
<feature type="region of interest" description="Disordered" evidence="1">
    <location>
        <begin position="149"/>
        <end position="169"/>
    </location>
</feature>
<dbReference type="Proteomes" id="UP001165289">
    <property type="component" value="Unassembled WGS sequence"/>
</dbReference>
<comment type="caution">
    <text evidence="2">The sequence shown here is derived from an EMBL/GenBank/DDBJ whole genome shotgun (WGS) entry which is preliminary data.</text>
</comment>
<feature type="region of interest" description="Disordered" evidence="1">
    <location>
        <begin position="213"/>
        <end position="263"/>
    </location>
</feature>
<accession>A0AAV7K208</accession>
<name>A0AAV7K208_9METZ</name>
<evidence type="ECO:0000256" key="1">
    <source>
        <dbReference type="SAM" id="MobiDB-lite"/>
    </source>
</evidence>
<proteinExistence type="predicted"/>
<dbReference type="EMBL" id="JAKMXF010000210">
    <property type="protein sequence ID" value="KAI6655176.1"/>
    <property type="molecule type" value="Genomic_DNA"/>
</dbReference>